<proteinExistence type="predicted"/>
<dbReference type="GO" id="GO:0005436">
    <property type="term" value="F:sodium:phosphate symporter activity"/>
    <property type="evidence" value="ECO:0007669"/>
    <property type="project" value="InterPro"/>
</dbReference>
<feature type="transmembrane region" description="Helical" evidence="6">
    <location>
        <begin position="181"/>
        <end position="207"/>
    </location>
</feature>
<dbReference type="SUPFAM" id="SSF109755">
    <property type="entry name" value="PhoU-like"/>
    <property type="match status" value="1"/>
</dbReference>
<protein>
    <submittedName>
        <fullName evidence="7">Phosphate:Na+ symporter</fullName>
    </submittedName>
</protein>
<dbReference type="Proteomes" id="UP000184130">
    <property type="component" value="Unassembled WGS sequence"/>
</dbReference>
<dbReference type="RefSeq" id="WP_073210437.1">
    <property type="nucleotide sequence ID" value="NZ_FRBD01000021.1"/>
</dbReference>
<dbReference type="InterPro" id="IPR003841">
    <property type="entry name" value="Na/Pi_transpt"/>
</dbReference>
<dbReference type="PANTHER" id="PTHR10010">
    <property type="entry name" value="SOLUTE CARRIER FAMILY 34 SODIUM PHOSPHATE , MEMBER 2-RELATED"/>
    <property type="match status" value="1"/>
</dbReference>
<dbReference type="EMBL" id="FRBD01000021">
    <property type="protein sequence ID" value="SHL07688.1"/>
    <property type="molecule type" value="Genomic_DNA"/>
</dbReference>
<feature type="transmembrane region" description="Helical" evidence="6">
    <location>
        <begin position="248"/>
        <end position="266"/>
    </location>
</feature>
<sequence>MSIWIIFKLLGSLALLMFGMKSMSEALQKMAGPQLRHVLGAMTTNRFTGMLTGMLVTASVQSSTATTVMTVSFVNAGLLTLAQAISVIMGANIGTTLTAWIMSAGMSFDITSAVYPAFFLGIILIYLKKYRYIGDFLFGLSFLLLGLGTLRMTGTEMHLGENQALLDFFASFDPDSFLTTLIFLFLGGIMTFCVQSSAAVMAITMILCSSGALPIYQGIALVMGENIGTTVTSNLAALSANTQARRAALAHMFFNVFGVVWILFVFRPFVDAVCGMVGYDVEMVKGSVSTSVFLANAAKLSFVLAAFHTCFNVVNTFILIWFIPQIERFVCWVIKPKKVDEEEDFRLHFITSGIMKTPELSVLEAQKEIQHFSERMQRMFGMVRELLNLSSSESNKKDNKAGDFNKLYSRIEKYEGISDNMELEIAKYLDSVSDAHLSDDTKAKIRAMLREISELESIGDACFNMARTISRKYNTKADHFVEKQYEHIHQMMELTDQSLTQMNKLMIGRKESFDVNRTFNIEHEINNYRNQLKAQNINDINNHEYTYGVGTIYMDLINECEKLGDYVVNVVEARMGLR</sequence>
<keyword evidence="2" id="KW-1003">Cell membrane</keyword>
<dbReference type="GO" id="GO:0044341">
    <property type="term" value="P:sodium-dependent phosphate transport"/>
    <property type="evidence" value="ECO:0007669"/>
    <property type="project" value="InterPro"/>
</dbReference>
<dbReference type="Gene3D" id="1.20.58.220">
    <property type="entry name" value="Phosphate transport system protein phou homolog 2, domain 2"/>
    <property type="match status" value="1"/>
</dbReference>
<organism evidence="7 8">
    <name type="scientific">Xylanibacter ruminicola</name>
    <name type="common">Prevotella ruminicola</name>
    <dbReference type="NCBI Taxonomy" id="839"/>
    <lineage>
        <taxon>Bacteria</taxon>
        <taxon>Pseudomonadati</taxon>
        <taxon>Bacteroidota</taxon>
        <taxon>Bacteroidia</taxon>
        <taxon>Bacteroidales</taxon>
        <taxon>Prevotellaceae</taxon>
        <taxon>Xylanibacter</taxon>
    </lineage>
</organism>
<dbReference type="AlphaFoldDB" id="A0A1M6XP73"/>
<dbReference type="PANTHER" id="PTHR10010:SF46">
    <property type="entry name" value="SODIUM-DEPENDENT PHOSPHATE TRANSPORT PROTEIN 2B"/>
    <property type="match status" value="1"/>
</dbReference>
<feature type="transmembrane region" description="Helical" evidence="6">
    <location>
        <begin position="108"/>
        <end position="127"/>
    </location>
</feature>
<dbReference type="GO" id="GO:0005886">
    <property type="term" value="C:plasma membrane"/>
    <property type="evidence" value="ECO:0007669"/>
    <property type="project" value="UniProtKB-SubCell"/>
</dbReference>
<evidence type="ECO:0000313" key="8">
    <source>
        <dbReference type="Proteomes" id="UP000184130"/>
    </source>
</evidence>
<evidence type="ECO:0000313" key="7">
    <source>
        <dbReference type="EMBL" id="SHL07688.1"/>
    </source>
</evidence>
<evidence type="ECO:0000256" key="2">
    <source>
        <dbReference type="ARBA" id="ARBA00022475"/>
    </source>
</evidence>
<feature type="transmembrane region" description="Helical" evidence="6">
    <location>
        <begin position="81"/>
        <end position="102"/>
    </location>
</feature>
<evidence type="ECO:0000256" key="1">
    <source>
        <dbReference type="ARBA" id="ARBA00004651"/>
    </source>
</evidence>
<feature type="transmembrane region" description="Helical" evidence="6">
    <location>
        <begin position="132"/>
        <end position="150"/>
    </location>
</feature>
<evidence type="ECO:0000256" key="6">
    <source>
        <dbReference type="SAM" id="Phobius"/>
    </source>
</evidence>
<keyword evidence="3 6" id="KW-0812">Transmembrane</keyword>
<evidence type="ECO:0000256" key="3">
    <source>
        <dbReference type="ARBA" id="ARBA00022692"/>
    </source>
</evidence>
<dbReference type="NCBIfam" id="NF037997">
    <property type="entry name" value="Na_Pi_symport"/>
    <property type="match status" value="1"/>
</dbReference>
<evidence type="ECO:0000256" key="5">
    <source>
        <dbReference type="ARBA" id="ARBA00023136"/>
    </source>
</evidence>
<dbReference type="InterPro" id="IPR038078">
    <property type="entry name" value="PhoU-like_sf"/>
</dbReference>
<gene>
    <name evidence="7" type="ORF">SAMN05216463_12153</name>
</gene>
<evidence type="ECO:0000256" key="4">
    <source>
        <dbReference type="ARBA" id="ARBA00022989"/>
    </source>
</evidence>
<name>A0A1M6XP73_XYLRU</name>
<keyword evidence="5 6" id="KW-0472">Membrane</keyword>
<comment type="subcellular location">
    <subcellularLocation>
        <location evidence="1">Cell membrane</location>
        <topology evidence="1">Multi-pass membrane protein</topology>
    </subcellularLocation>
</comment>
<accession>A0A1M6XP73</accession>
<dbReference type="OrthoDB" id="9763003at2"/>
<reference evidence="7 8" key="1">
    <citation type="submission" date="2016-11" db="EMBL/GenBank/DDBJ databases">
        <authorList>
            <person name="Jaros S."/>
            <person name="Januszkiewicz K."/>
            <person name="Wedrychowicz H."/>
        </authorList>
    </citation>
    <scope>NUCLEOTIDE SEQUENCE [LARGE SCALE GENOMIC DNA]</scope>
    <source>
        <strain evidence="7 8">KHT3</strain>
    </source>
</reference>
<feature type="transmembrane region" description="Helical" evidence="6">
    <location>
        <begin position="300"/>
        <end position="323"/>
    </location>
</feature>
<keyword evidence="4 6" id="KW-1133">Transmembrane helix</keyword>
<dbReference type="Pfam" id="PF02690">
    <property type="entry name" value="Na_Pi_cotrans"/>
    <property type="match status" value="2"/>
</dbReference>